<dbReference type="EMBL" id="SSTD01013307">
    <property type="protein sequence ID" value="TYK07485.1"/>
    <property type="molecule type" value="Genomic_DNA"/>
</dbReference>
<sequence>MSIGLRAEFSIRSLMDGNSRALSALFNVVDQNIFKLINTCKSAKAAWDILEVAFEGTSKVKISRLCTWGKMFDSKLVRKVLRSLRFKFNMKVTAIEEANDLSKMKLDELFGSLRSFEIHLGHTASRRKP</sequence>
<dbReference type="Pfam" id="PF14223">
    <property type="entry name" value="Retrotran_gag_2"/>
    <property type="match status" value="1"/>
</dbReference>
<reference evidence="3 4" key="1">
    <citation type="submission" date="2019-08" db="EMBL/GenBank/DDBJ databases">
        <title>Draft genome sequences of two oriental melons (Cucumis melo L. var makuwa).</title>
        <authorList>
            <person name="Kwon S.-Y."/>
        </authorList>
    </citation>
    <scope>NUCLEOTIDE SEQUENCE [LARGE SCALE GENOMIC DNA]</scope>
    <source>
        <strain evidence="4">cv. Chang Bougi</strain>
        <strain evidence="3">cv. SW 3</strain>
        <tissue evidence="1">Leaf</tissue>
    </source>
</reference>
<dbReference type="OrthoDB" id="6773591at2759"/>
<dbReference type="PANTHER" id="PTHR35317">
    <property type="entry name" value="OS04G0629600 PROTEIN"/>
    <property type="match status" value="1"/>
</dbReference>
<evidence type="ECO:0000313" key="1">
    <source>
        <dbReference type="EMBL" id="KAA0025177.1"/>
    </source>
</evidence>
<dbReference type="AlphaFoldDB" id="A0A5A7SK75"/>
<dbReference type="PANTHER" id="PTHR35317:SF23">
    <property type="entry name" value="OS04G0629600 PROTEIN"/>
    <property type="match status" value="1"/>
</dbReference>
<protein>
    <submittedName>
        <fullName evidence="1">Gag-pol polyprotein</fullName>
    </submittedName>
</protein>
<evidence type="ECO:0000313" key="4">
    <source>
        <dbReference type="Proteomes" id="UP000321947"/>
    </source>
</evidence>
<dbReference type="EMBL" id="SSTE01023315">
    <property type="protein sequence ID" value="KAA0025177.1"/>
    <property type="molecule type" value="Genomic_DNA"/>
</dbReference>
<evidence type="ECO:0000313" key="2">
    <source>
        <dbReference type="EMBL" id="TYK07485.1"/>
    </source>
</evidence>
<dbReference type="Proteomes" id="UP000321393">
    <property type="component" value="Unassembled WGS sequence"/>
</dbReference>
<dbReference type="Proteomes" id="UP000321947">
    <property type="component" value="Unassembled WGS sequence"/>
</dbReference>
<evidence type="ECO:0000313" key="3">
    <source>
        <dbReference type="Proteomes" id="UP000321393"/>
    </source>
</evidence>
<gene>
    <name evidence="2" type="ORF">E5676_scaffold202G002200</name>
    <name evidence="1" type="ORF">E6C27_scaffold541G00200</name>
</gene>
<organism evidence="1 3">
    <name type="scientific">Cucumis melo var. makuwa</name>
    <name type="common">Oriental melon</name>
    <dbReference type="NCBI Taxonomy" id="1194695"/>
    <lineage>
        <taxon>Eukaryota</taxon>
        <taxon>Viridiplantae</taxon>
        <taxon>Streptophyta</taxon>
        <taxon>Embryophyta</taxon>
        <taxon>Tracheophyta</taxon>
        <taxon>Spermatophyta</taxon>
        <taxon>Magnoliopsida</taxon>
        <taxon>eudicotyledons</taxon>
        <taxon>Gunneridae</taxon>
        <taxon>Pentapetalae</taxon>
        <taxon>rosids</taxon>
        <taxon>fabids</taxon>
        <taxon>Cucurbitales</taxon>
        <taxon>Cucurbitaceae</taxon>
        <taxon>Benincaseae</taxon>
        <taxon>Cucumis</taxon>
    </lineage>
</organism>
<proteinExistence type="predicted"/>
<comment type="caution">
    <text evidence="1">The sequence shown here is derived from an EMBL/GenBank/DDBJ whole genome shotgun (WGS) entry which is preliminary data.</text>
</comment>
<name>A0A5A7SK75_CUCMM</name>
<accession>A0A5A7SK75</accession>